<evidence type="ECO:0000256" key="3">
    <source>
        <dbReference type="ARBA" id="ARBA00013008"/>
    </source>
</evidence>
<evidence type="ECO:0000259" key="8">
    <source>
        <dbReference type="Pfam" id="PF00185"/>
    </source>
</evidence>
<dbReference type="GO" id="GO:0005829">
    <property type="term" value="C:cytosol"/>
    <property type="evidence" value="ECO:0007669"/>
    <property type="project" value="TreeGrafter"/>
</dbReference>
<dbReference type="PANTHER" id="PTHR45753">
    <property type="entry name" value="ORNITHINE CARBAMOYLTRANSFERASE, MITOCHONDRIAL"/>
    <property type="match status" value="1"/>
</dbReference>
<dbReference type="InterPro" id="IPR036901">
    <property type="entry name" value="Asp/Orn_carbamoylTrfase_sf"/>
</dbReference>
<keyword evidence="5" id="KW-0665">Pyrimidine biosynthesis</keyword>
<comment type="pathway">
    <text evidence="1">Pyrimidine metabolism; UMP biosynthesis via de novo pathway; (S)-dihydroorotate from bicarbonate: step 2/3.</text>
</comment>
<protein>
    <recommendedName>
        <fullName evidence="3">aspartate carbamoyltransferase</fullName>
        <ecNumber evidence="3">2.1.3.2</ecNumber>
    </recommendedName>
</protein>
<dbReference type="HAMAP" id="MF_00001">
    <property type="entry name" value="Asp_carb_tr"/>
    <property type="match status" value="1"/>
</dbReference>
<dbReference type="InterPro" id="IPR006131">
    <property type="entry name" value="Asp_carbamoyltransf_Asp/Orn-bd"/>
</dbReference>
<reference evidence="10" key="1">
    <citation type="submission" date="2018-06" db="EMBL/GenBank/DDBJ databases">
        <authorList>
            <person name="Zhirakovskaya E."/>
        </authorList>
    </citation>
    <scope>NUCLEOTIDE SEQUENCE</scope>
</reference>
<dbReference type="GO" id="GO:0016597">
    <property type="term" value="F:amino acid binding"/>
    <property type="evidence" value="ECO:0007669"/>
    <property type="project" value="InterPro"/>
</dbReference>
<dbReference type="PRINTS" id="PR00100">
    <property type="entry name" value="AOTCASE"/>
</dbReference>
<accession>A0A3B0WAB6</accession>
<name>A0A3B0WAB6_9ZZZZ</name>
<evidence type="ECO:0000256" key="6">
    <source>
        <dbReference type="ARBA" id="ARBA00043884"/>
    </source>
</evidence>
<dbReference type="GO" id="GO:0006520">
    <property type="term" value="P:amino acid metabolic process"/>
    <property type="evidence" value="ECO:0007669"/>
    <property type="project" value="InterPro"/>
</dbReference>
<feature type="domain" description="Aspartate/ornithine carbamoyltransferase carbamoyl-P binding" evidence="9">
    <location>
        <begin position="24"/>
        <end position="166"/>
    </location>
</feature>
<dbReference type="GO" id="GO:0006207">
    <property type="term" value="P:'de novo' pyrimidine nucleobase biosynthetic process"/>
    <property type="evidence" value="ECO:0007669"/>
    <property type="project" value="InterPro"/>
</dbReference>
<keyword evidence="4 10" id="KW-0808">Transferase</keyword>
<organism evidence="10">
    <name type="scientific">hydrothermal vent metagenome</name>
    <dbReference type="NCBI Taxonomy" id="652676"/>
    <lineage>
        <taxon>unclassified sequences</taxon>
        <taxon>metagenomes</taxon>
        <taxon>ecological metagenomes</taxon>
    </lineage>
</organism>
<evidence type="ECO:0000256" key="7">
    <source>
        <dbReference type="ARBA" id="ARBA00048859"/>
    </source>
</evidence>
<dbReference type="PANTHER" id="PTHR45753:SF6">
    <property type="entry name" value="ASPARTATE CARBAMOYLTRANSFERASE"/>
    <property type="match status" value="1"/>
</dbReference>
<dbReference type="UniPathway" id="UPA00070">
    <property type="reaction ID" value="UER00116"/>
</dbReference>
<evidence type="ECO:0000256" key="1">
    <source>
        <dbReference type="ARBA" id="ARBA00004852"/>
    </source>
</evidence>
<dbReference type="Gene3D" id="3.40.50.1370">
    <property type="entry name" value="Aspartate/ornithine carbamoyltransferase"/>
    <property type="match status" value="2"/>
</dbReference>
<dbReference type="InterPro" id="IPR006130">
    <property type="entry name" value="Asp/Orn_carbamoylTrfase"/>
</dbReference>
<dbReference type="Pfam" id="PF00185">
    <property type="entry name" value="OTCace"/>
    <property type="match status" value="1"/>
</dbReference>
<dbReference type="GO" id="GO:0004070">
    <property type="term" value="F:aspartate carbamoyltransferase activity"/>
    <property type="evidence" value="ECO:0007669"/>
    <property type="project" value="UniProtKB-EC"/>
</dbReference>
<dbReference type="NCBIfam" id="NF002032">
    <property type="entry name" value="PRK00856.1"/>
    <property type="match status" value="1"/>
</dbReference>
<feature type="domain" description="Aspartate/ornithine carbamoyltransferase Asp/Orn-binding" evidence="8">
    <location>
        <begin position="174"/>
        <end position="318"/>
    </location>
</feature>
<evidence type="ECO:0000259" key="9">
    <source>
        <dbReference type="Pfam" id="PF02729"/>
    </source>
</evidence>
<dbReference type="SUPFAM" id="SSF53671">
    <property type="entry name" value="Aspartate/ornithine carbamoyltransferase"/>
    <property type="match status" value="1"/>
</dbReference>
<proteinExistence type="inferred from homology"/>
<dbReference type="GO" id="GO:0044205">
    <property type="term" value="P:'de novo' UMP biosynthetic process"/>
    <property type="evidence" value="ECO:0007669"/>
    <property type="project" value="UniProtKB-UniPathway"/>
</dbReference>
<dbReference type="AlphaFoldDB" id="A0A3B0WAB6"/>
<evidence type="ECO:0000256" key="2">
    <source>
        <dbReference type="ARBA" id="ARBA00008896"/>
    </source>
</evidence>
<dbReference type="PROSITE" id="PS00097">
    <property type="entry name" value="CARBAMOYLTRANSFERASE"/>
    <property type="match status" value="1"/>
</dbReference>
<sequence>MPMQLKIYSKDGWMAYEVCEYIMKHLIDIKNLDSEQILNICSQADIHKTNSKKKNRKILKGKTIANIFFENSTRTLISFELAAKRLGADVINVNVANSSVAKGENLKDTILTLQAMKVDAFIIRHSENKICQQIRQWLKPKVVLINAGDGNNQHPTQALLDVYTILQHKPNIAELKVAIIGDILHSRVANSLIDALHILGNQQIHLFGPPELLPQTAEMAIVCTSMQQALQNSDVIIMLRIQTERMSKQDIPTLESYHKQFGLNRQTLAFARPSCIVMHPGPINRAVEISSEIADNSPSVILKQVKNGILIRQAVLTMLINT</sequence>
<comment type="catalytic activity">
    <reaction evidence="7">
        <text>carbamoyl phosphate + L-aspartate = N-carbamoyl-L-aspartate + phosphate + H(+)</text>
        <dbReference type="Rhea" id="RHEA:20013"/>
        <dbReference type="ChEBI" id="CHEBI:15378"/>
        <dbReference type="ChEBI" id="CHEBI:29991"/>
        <dbReference type="ChEBI" id="CHEBI:32814"/>
        <dbReference type="ChEBI" id="CHEBI:43474"/>
        <dbReference type="ChEBI" id="CHEBI:58228"/>
        <dbReference type="EC" id="2.1.3.2"/>
    </reaction>
</comment>
<evidence type="ECO:0000256" key="4">
    <source>
        <dbReference type="ARBA" id="ARBA00022679"/>
    </source>
</evidence>
<dbReference type="PRINTS" id="PR00101">
    <property type="entry name" value="ATCASE"/>
</dbReference>
<dbReference type="EC" id="2.1.3.2" evidence="3"/>
<evidence type="ECO:0000313" key="10">
    <source>
        <dbReference type="EMBL" id="VAW41526.1"/>
    </source>
</evidence>
<dbReference type="EMBL" id="UOEW01000310">
    <property type="protein sequence ID" value="VAW41526.1"/>
    <property type="molecule type" value="Genomic_DNA"/>
</dbReference>
<gene>
    <name evidence="10" type="ORF">MNBD_GAMMA01-1624</name>
</gene>
<dbReference type="NCBIfam" id="TIGR00670">
    <property type="entry name" value="asp_carb_tr"/>
    <property type="match status" value="1"/>
</dbReference>
<dbReference type="InterPro" id="IPR002082">
    <property type="entry name" value="Asp_carbamoyltransf"/>
</dbReference>
<dbReference type="InterPro" id="IPR006132">
    <property type="entry name" value="Asp/Orn_carbamoyltranf_P-bd"/>
</dbReference>
<comment type="similarity">
    <text evidence="2">Belongs to the aspartate/ornithine carbamoyltransferase superfamily. ATCase family.</text>
</comment>
<dbReference type="Pfam" id="PF02729">
    <property type="entry name" value="OTCace_N"/>
    <property type="match status" value="1"/>
</dbReference>
<comment type="function">
    <text evidence="6">Catalyzes the condensation of carbamoyl phosphate and aspartate to form carbamoyl aspartate and inorganic phosphate, the committed step in the de novo pyrimidine nucleotide biosynthesis pathway.</text>
</comment>
<evidence type="ECO:0000256" key="5">
    <source>
        <dbReference type="ARBA" id="ARBA00022975"/>
    </source>
</evidence>